<accession>A0AAP0MB35</accession>
<protein>
    <submittedName>
        <fullName evidence="1">Uncharacterized protein</fullName>
    </submittedName>
</protein>
<reference evidence="1 2" key="1">
    <citation type="submission" date="2024-05" db="EMBL/GenBank/DDBJ databases">
        <title>Haplotype-resolved chromosome-level genome assembly of Huyou (Citrus changshanensis).</title>
        <authorList>
            <person name="Miao C."/>
            <person name="Chen W."/>
            <person name="Wu Y."/>
            <person name="Wang L."/>
            <person name="Zhao S."/>
            <person name="Grierson D."/>
            <person name="Xu C."/>
            <person name="Chen K."/>
        </authorList>
    </citation>
    <scope>NUCLEOTIDE SEQUENCE [LARGE SCALE GENOMIC DNA]</scope>
    <source>
        <strain evidence="1">01-14</strain>
        <tissue evidence="1">Leaf</tissue>
    </source>
</reference>
<dbReference type="Proteomes" id="UP001428341">
    <property type="component" value="Unassembled WGS sequence"/>
</dbReference>
<sequence length="89" mass="9807">MQSGGNIERLCHQRSVNIVDHLGSVTCKVNDPLDAKVDEVSDAEHRVSCMNSLGKYIGSLESSGNMRKRNNTSVQSFANIMTIHLNIYA</sequence>
<organism evidence="1 2">
    <name type="scientific">Citrus x changshan-huyou</name>
    <dbReference type="NCBI Taxonomy" id="2935761"/>
    <lineage>
        <taxon>Eukaryota</taxon>
        <taxon>Viridiplantae</taxon>
        <taxon>Streptophyta</taxon>
        <taxon>Embryophyta</taxon>
        <taxon>Tracheophyta</taxon>
        <taxon>Spermatophyta</taxon>
        <taxon>Magnoliopsida</taxon>
        <taxon>eudicotyledons</taxon>
        <taxon>Gunneridae</taxon>
        <taxon>Pentapetalae</taxon>
        <taxon>rosids</taxon>
        <taxon>malvids</taxon>
        <taxon>Sapindales</taxon>
        <taxon>Rutaceae</taxon>
        <taxon>Aurantioideae</taxon>
        <taxon>Citrus</taxon>
    </lineage>
</organism>
<name>A0AAP0MB35_9ROSI</name>
<comment type="caution">
    <text evidence="1">The sequence shown here is derived from an EMBL/GenBank/DDBJ whole genome shotgun (WGS) entry which is preliminary data.</text>
</comment>
<dbReference type="EMBL" id="JBCGBO010000005">
    <property type="protein sequence ID" value="KAK9199525.1"/>
    <property type="molecule type" value="Genomic_DNA"/>
</dbReference>
<keyword evidence="2" id="KW-1185">Reference proteome</keyword>
<evidence type="ECO:0000313" key="2">
    <source>
        <dbReference type="Proteomes" id="UP001428341"/>
    </source>
</evidence>
<evidence type="ECO:0000313" key="1">
    <source>
        <dbReference type="EMBL" id="KAK9199525.1"/>
    </source>
</evidence>
<proteinExistence type="predicted"/>
<dbReference type="AlphaFoldDB" id="A0AAP0MB35"/>
<gene>
    <name evidence="1" type="ORF">WN944_014716</name>
</gene>